<protein>
    <submittedName>
        <fullName evidence="1">Uncharacterized protein</fullName>
    </submittedName>
</protein>
<organism evidence="1 2">
    <name type="scientific">Streptacidiphilus jiangxiensis</name>
    <dbReference type="NCBI Taxonomy" id="235985"/>
    <lineage>
        <taxon>Bacteria</taxon>
        <taxon>Bacillati</taxon>
        <taxon>Actinomycetota</taxon>
        <taxon>Actinomycetes</taxon>
        <taxon>Kitasatosporales</taxon>
        <taxon>Streptomycetaceae</taxon>
        <taxon>Streptacidiphilus</taxon>
    </lineage>
</organism>
<dbReference type="EMBL" id="FOAZ01000048">
    <property type="protein sequence ID" value="SEM72448.1"/>
    <property type="molecule type" value="Genomic_DNA"/>
</dbReference>
<gene>
    <name evidence="1" type="ORF">SAMN05414137_14812</name>
</gene>
<sequence length="182" mass="19896">MTVIRIRNASSAAEPPAPPQKDDQSFYLFEMIHDGGSWRAYADTPDELLDAIIPEYTGLTSPRERAAARIRLALRLQVQLQALLDTAPELAQCTDEQRAVLLSSRENPPTVQVWDAPVPLVLVSTFYRPEGRLPRPTGPTEALIWIDPGDAWSLLLSLHNAGVVALNTTEGVLPPLVPEGGN</sequence>
<dbReference type="OrthoDB" id="5122386at2"/>
<accession>A0A1H8ARK2</accession>
<dbReference type="Proteomes" id="UP000183015">
    <property type="component" value="Unassembled WGS sequence"/>
</dbReference>
<dbReference type="RefSeq" id="WP_052438796.1">
    <property type="nucleotide sequence ID" value="NZ_BBPN01000016.1"/>
</dbReference>
<evidence type="ECO:0000313" key="2">
    <source>
        <dbReference type="Proteomes" id="UP000183015"/>
    </source>
</evidence>
<evidence type="ECO:0000313" key="1">
    <source>
        <dbReference type="EMBL" id="SEM72448.1"/>
    </source>
</evidence>
<dbReference type="eggNOG" id="ENOG502ZXM3">
    <property type="taxonomic scope" value="Bacteria"/>
</dbReference>
<reference evidence="2" key="1">
    <citation type="submission" date="2016-10" db="EMBL/GenBank/DDBJ databases">
        <authorList>
            <person name="Varghese N."/>
        </authorList>
    </citation>
    <scope>NUCLEOTIDE SEQUENCE [LARGE SCALE GENOMIC DNA]</scope>
    <source>
        <strain evidence="2">DSM 45096 / BCRC 16803 / CGMCC 4.1857 / CIP 109030 / JCM 12277 / KCTC 19219 / NBRC 100920 / 33214</strain>
    </source>
</reference>
<keyword evidence="2" id="KW-1185">Reference proteome</keyword>
<name>A0A1H8ARK2_STRJI</name>
<dbReference type="STRING" id="235985.SAMN05414137_14812"/>
<dbReference type="AlphaFoldDB" id="A0A1H8ARK2"/>
<proteinExistence type="predicted"/>